<evidence type="ECO:0000313" key="1">
    <source>
        <dbReference type="EMBL" id="CAB4545668.1"/>
    </source>
</evidence>
<proteinExistence type="predicted"/>
<name>A0A6J6C5W0_9ZZZZ</name>
<reference evidence="1" key="1">
    <citation type="submission" date="2020-05" db="EMBL/GenBank/DDBJ databases">
        <authorList>
            <person name="Chiriac C."/>
            <person name="Salcher M."/>
            <person name="Ghai R."/>
            <person name="Kavagutti S V."/>
        </authorList>
    </citation>
    <scope>NUCLEOTIDE SEQUENCE</scope>
</reference>
<dbReference type="AlphaFoldDB" id="A0A6J6C5W0"/>
<sequence>MRPTVPKNVHHCDINVLSRREKPFRDLALHKLVEPYLDGLILIQDVEAGGSNPLTPTNNPLLLRVFLISLLILQV</sequence>
<dbReference type="EMBL" id="CAEZSL010000093">
    <property type="protein sequence ID" value="CAB4545668.1"/>
    <property type="molecule type" value="Genomic_DNA"/>
</dbReference>
<organism evidence="1">
    <name type="scientific">freshwater metagenome</name>
    <dbReference type="NCBI Taxonomy" id="449393"/>
    <lineage>
        <taxon>unclassified sequences</taxon>
        <taxon>metagenomes</taxon>
        <taxon>ecological metagenomes</taxon>
    </lineage>
</organism>
<gene>
    <name evidence="1" type="ORF">UFOPK1421_00936</name>
</gene>
<accession>A0A6J6C5W0</accession>
<protein>
    <submittedName>
        <fullName evidence="1">Unannotated protein</fullName>
    </submittedName>
</protein>